<protein>
    <submittedName>
        <fullName evidence="9">Flagellar motor switch protein FliN</fullName>
    </submittedName>
</protein>
<comment type="subcellular location">
    <subcellularLocation>
        <location evidence="1">Cell membrane</location>
        <topology evidence="1">Peripheral membrane protein</topology>
        <orientation evidence="1">Cytoplasmic side</orientation>
    </subcellularLocation>
</comment>
<keyword evidence="5" id="KW-0283">Flagellar rotation</keyword>
<dbReference type="Gene3D" id="3.40.1550.10">
    <property type="entry name" value="CheC-like"/>
    <property type="match status" value="1"/>
</dbReference>
<proteinExistence type="inferred from homology"/>
<dbReference type="InterPro" id="IPR001543">
    <property type="entry name" value="FliN-like_C"/>
</dbReference>
<keyword evidence="3" id="KW-1003">Cell membrane</keyword>
<evidence type="ECO:0000256" key="2">
    <source>
        <dbReference type="ARBA" id="ARBA00009226"/>
    </source>
</evidence>
<dbReference type="PANTHER" id="PTHR43484">
    <property type="match status" value="1"/>
</dbReference>
<dbReference type="InterPro" id="IPR012826">
    <property type="entry name" value="FliN"/>
</dbReference>
<dbReference type="GO" id="GO:0009425">
    <property type="term" value="C:bacterial-type flagellum basal body"/>
    <property type="evidence" value="ECO:0007669"/>
    <property type="project" value="InterPro"/>
</dbReference>
<dbReference type="eggNOG" id="COG1886">
    <property type="taxonomic scope" value="Bacteria"/>
</dbReference>
<evidence type="ECO:0000313" key="10">
    <source>
        <dbReference type="Proteomes" id="UP000013378"/>
    </source>
</evidence>
<keyword evidence="4" id="KW-0145">Chemotaxis</keyword>
<dbReference type="GO" id="GO:0006935">
    <property type="term" value="P:chemotaxis"/>
    <property type="evidence" value="ECO:0007669"/>
    <property type="project" value="UniProtKB-KW"/>
</dbReference>
<dbReference type="PATRIC" id="fig|1304284.3.peg.2197"/>
<dbReference type="GO" id="GO:0003774">
    <property type="term" value="F:cytoskeletal motor activity"/>
    <property type="evidence" value="ECO:0007669"/>
    <property type="project" value="InterPro"/>
</dbReference>
<dbReference type="GO" id="GO:0016787">
    <property type="term" value="F:hydrolase activity"/>
    <property type="evidence" value="ECO:0007669"/>
    <property type="project" value="InterPro"/>
</dbReference>
<comment type="similarity">
    <text evidence="2">Belongs to the FliN/MopA/SpaO family.</text>
</comment>
<dbReference type="InterPro" id="IPR007597">
    <property type="entry name" value="CheC"/>
</dbReference>
<evidence type="ECO:0000259" key="7">
    <source>
        <dbReference type="Pfam" id="PF01052"/>
    </source>
</evidence>
<organism evidence="9 10">
    <name type="scientific">Caldisalinibacter kiritimatiensis</name>
    <dbReference type="NCBI Taxonomy" id="1304284"/>
    <lineage>
        <taxon>Bacteria</taxon>
        <taxon>Bacillati</taxon>
        <taxon>Bacillota</taxon>
        <taxon>Tissierellia</taxon>
        <taxon>Tissierellales</taxon>
        <taxon>Thermohalobacteraceae</taxon>
        <taxon>Caldisalinibacter</taxon>
    </lineage>
</organism>
<accession>R1ASS7</accession>
<name>R1ASS7_9FIRM</name>
<feature type="domain" description="CheC-like protein" evidence="8">
    <location>
        <begin position="47"/>
        <end position="82"/>
    </location>
</feature>
<dbReference type="InterPro" id="IPR051469">
    <property type="entry name" value="FliN/MopA/SpaO"/>
</dbReference>
<evidence type="ECO:0000256" key="1">
    <source>
        <dbReference type="ARBA" id="ARBA00004413"/>
    </source>
</evidence>
<dbReference type="Proteomes" id="UP000013378">
    <property type="component" value="Unassembled WGS sequence"/>
</dbReference>
<dbReference type="eggNOG" id="COG1776">
    <property type="taxonomic scope" value="Bacteria"/>
</dbReference>
<dbReference type="NCBIfam" id="TIGR02480">
    <property type="entry name" value="fliN"/>
    <property type="match status" value="1"/>
</dbReference>
<gene>
    <name evidence="9" type="ORF">L21TH_2246</name>
</gene>
<evidence type="ECO:0000256" key="5">
    <source>
        <dbReference type="ARBA" id="ARBA00022779"/>
    </source>
</evidence>
<dbReference type="OrthoDB" id="9773459at2"/>
<feature type="domain" description="Flagellar motor switch protein FliN-like C-terminal" evidence="7">
    <location>
        <begin position="321"/>
        <end position="391"/>
    </location>
</feature>
<dbReference type="SUPFAM" id="SSF103039">
    <property type="entry name" value="CheC-like"/>
    <property type="match status" value="1"/>
</dbReference>
<dbReference type="InterPro" id="IPR001172">
    <property type="entry name" value="FliN_T3SS_HrcQb"/>
</dbReference>
<feature type="domain" description="CheC-like protein" evidence="8">
    <location>
        <begin position="143"/>
        <end position="178"/>
    </location>
</feature>
<evidence type="ECO:0000256" key="6">
    <source>
        <dbReference type="ARBA" id="ARBA00023136"/>
    </source>
</evidence>
<dbReference type="PRINTS" id="PR00956">
    <property type="entry name" value="FLGMOTORFLIN"/>
</dbReference>
<keyword evidence="10" id="KW-1185">Reference proteome</keyword>
<keyword evidence="6" id="KW-0472">Membrane</keyword>
<dbReference type="GO" id="GO:0005886">
    <property type="term" value="C:plasma membrane"/>
    <property type="evidence" value="ECO:0007669"/>
    <property type="project" value="UniProtKB-SubCell"/>
</dbReference>
<dbReference type="EMBL" id="ARZA01000250">
    <property type="protein sequence ID" value="EOC99716.1"/>
    <property type="molecule type" value="Genomic_DNA"/>
</dbReference>
<dbReference type="Pfam" id="PF01052">
    <property type="entry name" value="FliMN_C"/>
    <property type="match status" value="1"/>
</dbReference>
<dbReference type="PANTHER" id="PTHR43484:SF1">
    <property type="entry name" value="FLAGELLAR MOTOR SWITCH PROTEIN FLIN"/>
    <property type="match status" value="1"/>
</dbReference>
<comment type="caution">
    <text evidence="9">The sequence shown here is derived from an EMBL/GenBank/DDBJ whole genome shotgun (WGS) entry which is preliminary data.</text>
</comment>
<evidence type="ECO:0000256" key="4">
    <source>
        <dbReference type="ARBA" id="ARBA00022500"/>
    </source>
</evidence>
<sequence>MTSEMLSQEEIDALLKGDLNNTDDEPVDNNTSHAYYEDDLVVLDETEKDALGEIGNISMGTAATTLFTLLNQKVTITTPEVEVVKVEDLGKLYKIPFVAVDVKYKLGLTGTNLLILKVDDVKVITDLMMGGDGTNIDRELNEMDLSAISEAMNQMVGSSCTSLSEMFGEKIDIEPPNAFEINFVQDNKAIDILNYDDSVVKVSFRMIVGDLIDSQIMQLIPLNFAKKMVNKILNIDEKDNELENKVDNVIEQSKNQNDDVELYTQSDVKLEEGVNEAAASITTNQNTEKAKPQSKPVNVKKVQFQAFDETENNTYNESIDLISEVPIEITVQLGKTVKKISEILEYGPGTIIELDKLVGEPLDILANGKYIAKGEVVVIDDNFGIRITDIIKPSKRVTKL</sequence>
<dbReference type="Pfam" id="PF04509">
    <property type="entry name" value="CheC"/>
    <property type="match status" value="2"/>
</dbReference>
<evidence type="ECO:0000313" key="9">
    <source>
        <dbReference type="EMBL" id="EOC99716.1"/>
    </source>
</evidence>
<dbReference type="GO" id="GO:0071973">
    <property type="term" value="P:bacterial-type flagellum-dependent cell motility"/>
    <property type="evidence" value="ECO:0007669"/>
    <property type="project" value="InterPro"/>
</dbReference>
<dbReference type="InterPro" id="IPR036429">
    <property type="entry name" value="SpoA-like_sf"/>
</dbReference>
<dbReference type="STRING" id="1304284.L21TH_2246"/>
<keyword evidence="9" id="KW-0282">Flagellum</keyword>
<keyword evidence="9" id="KW-0969">Cilium</keyword>
<dbReference type="NCBIfam" id="NF005995">
    <property type="entry name" value="PRK08119.1"/>
    <property type="match status" value="1"/>
</dbReference>
<reference evidence="9 10" key="1">
    <citation type="journal article" date="2015" name="Geomicrobiol. J.">
        <title>Caldisalinibacter kiritimatiensis gen. nov., sp. nov., a moderately thermohalophilic thiosulfate-reducing bacterium from a hypersaline microbial mat.</title>
        <authorList>
            <person name="Ben Hania W."/>
            <person name="Joseph M."/>
            <person name="Fiebig A."/>
            <person name="Bunk B."/>
            <person name="Klenk H.-P."/>
            <person name="Fardeau M.-L."/>
            <person name="Spring S."/>
        </authorList>
    </citation>
    <scope>NUCLEOTIDE SEQUENCE [LARGE SCALE GENOMIC DNA]</scope>
    <source>
        <strain evidence="9 10">L21-TH-D2</strain>
    </source>
</reference>
<keyword evidence="9" id="KW-0966">Cell projection</keyword>
<dbReference type="Gene3D" id="2.30.330.10">
    <property type="entry name" value="SpoA-like"/>
    <property type="match status" value="1"/>
</dbReference>
<evidence type="ECO:0000259" key="8">
    <source>
        <dbReference type="Pfam" id="PF04509"/>
    </source>
</evidence>
<evidence type="ECO:0000256" key="3">
    <source>
        <dbReference type="ARBA" id="ARBA00022475"/>
    </source>
</evidence>
<dbReference type="AlphaFoldDB" id="R1ASS7"/>
<dbReference type="CDD" id="cd17907">
    <property type="entry name" value="FliY_FliN-Y"/>
    <property type="match status" value="1"/>
</dbReference>
<dbReference type="InterPro" id="IPR028976">
    <property type="entry name" value="CheC-like_sf"/>
</dbReference>
<dbReference type="SUPFAM" id="SSF101801">
    <property type="entry name" value="Surface presentation of antigens (SPOA)"/>
    <property type="match status" value="1"/>
</dbReference>